<reference evidence="2" key="2">
    <citation type="journal article" date="2024" name="Plant">
        <title>Genomic evolution and insights into agronomic trait innovations of Sesamum species.</title>
        <authorList>
            <person name="Miao H."/>
            <person name="Wang L."/>
            <person name="Qu L."/>
            <person name="Liu H."/>
            <person name="Sun Y."/>
            <person name="Le M."/>
            <person name="Wang Q."/>
            <person name="Wei S."/>
            <person name="Zheng Y."/>
            <person name="Lin W."/>
            <person name="Duan Y."/>
            <person name="Cao H."/>
            <person name="Xiong S."/>
            <person name="Wang X."/>
            <person name="Wei L."/>
            <person name="Li C."/>
            <person name="Ma Q."/>
            <person name="Ju M."/>
            <person name="Zhao R."/>
            <person name="Li G."/>
            <person name="Mu C."/>
            <person name="Tian Q."/>
            <person name="Mei H."/>
            <person name="Zhang T."/>
            <person name="Gao T."/>
            <person name="Zhang H."/>
        </authorList>
    </citation>
    <scope>NUCLEOTIDE SEQUENCE</scope>
    <source>
        <strain evidence="2">G02</strain>
    </source>
</reference>
<dbReference type="GO" id="GO:0003964">
    <property type="term" value="F:RNA-directed DNA polymerase activity"/>
    <property type="evidence" value="ECO:0007669"/>
    <property type="project" value="TreeGrafter"/>
</dbReference>
<dbReference type="SUPFAM" id="SSF56672">
    <property type="entry name" value="DNA/RNA polymerases"/>
    <property type="match status" value="1"/>
</dbReference>
<dbReference type="PANTHER" id="PTHR33642:SF3">
    <property type="entry name" value="NUCLEAR INTRON MATURASE 4, MITOCHONDRIAL"/>
    <property type="match status" value="1"/>
</dbReference>
<dbReference type="GO" id="GO:0006315">
    <property type="term" value="P:homing of group II introns"/>
    <property type="evidence" value="ECO:0007669"/>
    <property type="project" value="TreeGrafter"/>
</dbReference>
<dbReference type="InterPro" id="IPR043502">
    <property type="entry name" value="DNA/RNA_pol_sf"/>
</dbReference>
<feature type="domain" description="Domain X" evidence="1">
    <location>
        <begin position="576"/>
        <end position="678"/>
    </location>
</feature>
<accession>A0AAW2LBR3</accession>
<dbReference type="Pfam" id="PF01348">
    <property type="entry name" value="Intron_maturas2"/>
    <property type="match status" value="1"/>
</dbReference>
<dbReference type="GO" id="GO:0005739">
    <property type="term" value="C:mitochondrion"/>
    <property type="evidence" value="ECO:0007669"/>
    <property type="project" value="TreeGrafter"/>
</dbReference>
<proteinExistence type="predicted"/>
<reference evidence="2" key="1">
    <citation type="submission" date="2020-06" db="EMBL/GenBank/DDBJ databases">
        <authorList>
            <person name="Li T."/>
            <person name="Hu X."/>
            <person name="Zhang T."/>
            <person name="Song X."/>
            <person name="Zhang H."/>
            <person name="Dai N."/>
            <person name="Sheng W."/>
            <person name="Hou X."/>
            <person name="Wei L."/>
        </authorList>
    </citation>
    <scope>NUCLEOTIDE SEQUENCE</scope>
    <source>
        <strain evidence="2">G02</strain>
        <tissue evidence="2">Leaf</tissue>
    </source>
</reference>
<dbReference type="AlphaFoldDB" id="A0AAW2LBR3"/>
<dbReference type="PANTHER" id="PTHR33642">
    <property type="entry name" value="COX1/OXI3 INTRON 1 PROTEIN-RELATED"/>
    <property type="match status" value="1"/>
</dbReference>
<protein>
    <submittedName>
        <fullName evidence="2">Nuclear intron maturase 4, mitochondrial</fullName>
    </submittedName>
</protein>
<comment type="caution">
    <text evidence="2">The sequence shown here is derived from an EMBL/GenBank/DDBJ whole genome shotgun (WGS) entry which is preliminary data.</text>
</comment>
<dbReference type="GO" id="GO:0090615">
    <property type="term" value="P:mitochondrial mRNA processing"/>
    <property type="evidence" value="ECO:0007669"/>
    <property type="project" value="TreeGrafter"/>
</dbReference>
<name>A0AAW2LBR3_SESRA</name>
<dbReference type="EMBL" id="JACGWJ010000025">
    <property type="protein sequence ID" value="KAL0316077.1"/>
    <property type="molecule type" value="Genomic_DNA"/>
</dbReference>
<gene>
    <name evidence="2" type="ORF">Sradi_5485900</name>
</gene>
<evidence type="ECO:0000313" key="2">
    <source>
        <dbReference type="EMBL" id="KAL0316077.1"/>
    </source>
</evidence>
<dbReference type="CDD" id="cd01651">
    <property type="entry name" value="RT_G2_intron"/>
    <property type="match status" value="1"/>
</dbReference>
<sequence length="797" mass="91333">MLSRFERKLWMPMNATGRSTERLPVTFYSTEKALNEYSDGDKVIRKAALAKNLANLLEESTSYSPHEAVEDGYDGEEIGKMALAKNLASLVQESCDVHEQKSTRRTRMEVKRLLEVRIKKKVKEQFRDGKFQDLMMKVIADPNTLRDAYDCIRANSNVDLASDADNLSFESMAEELANGSFDVEANTYTISTRGTKVKKEELVFPKLKLRVVQEAVRIVLEVVYRPHFSKISHGSRSGRGHWSAMKYIRKEIVDPDWWFTLLINKRLDDCILGKLLSSMKDKIEDPSLFGIIRNMFEASALNMEFGAFPKGHGLPQEGVLSPILMNIYLDLFDREIYRMSMQYETSKCCNAEEHTSNSKLRSWFRRQIDGNDVQQYNVGKNSGVRVHCCRFMDEIFFAISGPKEVALAFKSDIERYLKNSLYLDVESQGDILACSDARGVQFLGILIKRRLKENAAVRAVHKLKDKVKAFAEQKQESWDAGAARIGKKWLAHGLKKVKESEIKHLADSSSVLHQISCHRKSGMETDHWYKNQLPQELRDSYYEFKKRAKEYISSETASTLALLPGSSPIDSGYITEMIAPANIIMKRLHRYGLTNMDGYARTCYVLILLDDNQIIDWFTGIVHRWLKWYTECNNFSQVKHIISNQVRMSCIRTLAAKYRIHEAEIEKKFDPELSRILSTQEIELEEANTELIPQEATFDGALMYGINYSGLCLLSLARMVSQSRPCNCFVIGCSASVLCVYTLHAMERQRFPAWKTGFSSSIHPSLHRRRIGLCKQHLKDLFLGNISLQSIDFGAWR</sequence>
<dbReference type="InterPro" id="IPR024937">
    <property type="entry name" value="Domain_X"/>
</dbReference>
<organism evidence="2">
    <name type="scientific">Sesamum radiatum</name>
    <name type="common">Black benniseed</name>
    <dbReference type="NCBI Taxonomy" id="300843"/>
    <lineage>
        <taxon>Eukaryota</taxon>
        <taxon>Viridiplantae</taxon>
        <taxon>Streptophyta</taxon>
        <taxon>Embryophyta</taxon>
        <taxon>Tracheophyta</taxon>
        <taxon>Spermatophyta</taxon>
        <taxon>Magnoliopsida</taxon>
        <taxon>eudicotyledons</taxon>
        <taxon>Gunneridae</taxon>
        <taxon>Pentapetalae</taxon>
        <taxon>asterids</taxon>
        <taxon>lamiids</taxon>
        <taxon>Lamiales</taxon>
        <taxon>Pedaliaceae</taxon>
        <taxon>Sesamum</taxon>
    </lineage>
</organism>
<evidence type="ECO:0000259" key="1">
    <source>
        <dbReference type="Pfam" id="PF01348"/>
    </source>
</evidence>